<keyword evidence="3" id="KW-0274">FAD</keyword>
<gene>
    <name evidence="6" type="ORF">B0H67DRAFT_486067</name>
</gene>
<evidence type="ECO:0000256" key="1">
    <source>
        <dbReference type="ARBA" id="ARBA00006442"/>
    </source>
</evidence>
<dbReference type="Gene3D" id="3.50.50.100">
    <property type="match status" value="1"/>
</dbReference>
<keyword evidence="2" id="KW-0285">Flavoprotein</keyword>
<dbReference type="PRINTS" id="PR00411">
    <property type="entry name" value="PNDRDTASEI"/>
</dbReference>
<dbReference type="InterPro" id="IPR023753">
    <property type="entry name" value="FAD/NAD-binding_dom"/>
</dbReference>
<dbReference type="Pfam" id="PF07992">
    <property type="entry name" value="Pyr_redox_2"/>
    <property type="match status" value="1"/>
</dbReference>
<feature type="domain" description="FAD/NAD(P)-binding" evidence="5">
    <location>
        <begin position="4"/>
        <end position="301"/>
    </location>
</feature>
<evidence type="ECO:0000256" key="2">
    <source>
        <dbReference type="ARBA" id="ARBA00022630"/>
    </source>
</evidence>
<evidence type="ECO:0000313" key="6">
    <source>
        <dbReference type="EMBL" id="KAK0720493.1"/>
    </source>
</evidence>
<dbReference type="PANTHER" id="PTHR43735">
    <property type="entry name" value="APOPTOSIS-INDUCING FACTOR 1"/>
    <property type="match status" value="1"/>
</dbReference>
<accession>A0AA40AR59</accession>
<sequence>MVRTVVILGASYTGIPVAHYLLKHTADTIIDGLKVILVSPNTHMYWCWATVRAILPDMLADEKIFLPIAPNFAQYPAERFEFVLGKAENVNPDVNAVTIHENDGTTRSITYDELIIATGSSFKGGLPFKNLSTTGETKEMLHAWAKRIQSAKSIVVAGGGTTGIELVGELGQEYAAKGTKEVTLIIGGDLPFQSTVMKSVQETTIRQLKRFNVQIVTNTRVAAETNGGEGSPTILELTTLGPNGNKKTKSLETDLYIPAFGVVPNTSYLPPRMLDERGFVNQTSTLRAKDHDNIFVVGDAGNIQEPRGKTADEQVMHLVKILDAYLLGADELPEYRPSESVPFSVSLGRNSGTAQLGNWRIWSWLVWLFKARYLGTDYAPNLVKRLRTIHAKNW</sequence>
<dbReference type="Proteomes" id="UP001172102">
    <property type="component" value="Unassembled WGS sequence"/>
</dbReference>
<comment type="caution">
    <text evidence="6">The sequence shown here is derived from an EMBL/GenBank/DDBJ whole genome shotgun (WGS) entry which is preliminary data.</text>
</comment>
<dbReference type="GO" id="GO:0004174">
    <property type="term" value="F:electron-transferring-flavoprotein dehydrogenase activity"/>
    <property type="evidence" value="ECO:0007669"/>
    <property type="project" value="TreeGrafter"/>
</dbReference>
<dbReference type="InterPro" id="IPR036188">
    <property type="entry name" value="FAD/NAD-bd_sf"/>
</dbReference>
<dbReference type="EMBL" id="JAUKUA010000003">
    <property type="protein sequence ID" value="KAK0720493.1"/>
    <property type="molecule type" value="Genomic_DNA"/>
</dbReference>
<evidence type="ECO:0000256" key="4">
    <source>
        <dbReference type="ARBA" id="ARBA00023002"/>
    </source>
</evidence>
<keyword evidence="7" id="KW-1185">Reference proteome</keyword>
<reference evidence="6" key="1">
    <citation type="submission" date="2023-06" db="EMBL/GenBank/DDBJ databases">
        <title>Genome-scale phylogeny and comparative genomics of the fungal order Sordariales.</title>
        <authorList>
            <consortium name="Lawrence Berkeley National Laboratory"/>
            <person name="Hensen N."/>
            <person name="Bonometti L."/>
            <person name="Westerberg I."/>
            <person name="Brannstrom I.O."/>
            <person name="Guillou S."/>
            <person name="Cros-Aarteil S."/>
            <person name="Calhoun S."/>
            <person name="Haridas S."/>
            <person name="Kuo A."/>
            <person name="Mondo S."/>
            <person name="Pangilinan J."/>
            <person name="Riley R."/>
            <person name="Labutti K."/>
            <person name="Andreopoulos B."/>
            <person name="Lipzen A."/>
            <person name="Chen C."/>
            <person name="Yanf M."/>
            <person name="Daum C."/>
            <person name="Ng V."/>
            <person name="Clum A."/>
            <person name="Steindorff A."/>
            <person name="Ohm R."/>
            <person name="Martin F."/>
            <person name="Silar P."/>
            <person name="Natvig D."/>
            <person name="Lalanne C."/>
            <person name="Gautier V."/>
            <person name="Ament-Velasquez S.L."/>
            <person name="Kruys A."/>
            <person name="Hutchinson M.I."/>
            <person name="Powell A.J."/>
            <person name="Barry K."/>
            <person name="Miller A.N."/>
            <person name="Grigoriev I.V."/>
            <person name="Debuchy R."/>
            <person name="Gladieux P."/>
            <person name="Thoren M.H."/>
            <person name="Johannesson H."/>
        </authorList>
    </citation>
    <scope>NUCLEOTIDE SEQUENCE</scope>
    <source>
        <strain evidence="6">SMH4607-1</strain>
    </source>
</reference>
<evidence type="ECO:0000256" key="3">
    <source>
        <dbReference type="ARBA" id="ARBA00022827"/>
    </source>
</evidence>
<keyword evidence="4" id="KW-0560">Oxidoreductase</keyword>
<dbReference type="GO" id="GO:0050660">
    <property type="term" value="F:flavin adenine dinucleotide binding"/>
    <property type="evidence" value="ECO:0007669"/>
    <property type="project" value="TreeGrafter"/>
</dbReference>
<name>A0AA40AR59_9PEZI</name>
<dbReference type="AlphaFoldDB" id="A0AA40AR59"/>
<organism evidence="6 7">
    <name type="scientific">Lasiosphaeris hirsuta</name>
    <dbReference type="NCBI Taxonomy" id="260670"/>
    <lineage>
        <taxon>Eukaryota</taxon>
        <taxon>Fungi</taxon>
        <taxon>Dikarya</taxon>
        <taxon>Ascomycota</taxon>
        <taxon>Pezizomycotina</taxon>
        <taxon>Sordariomycetes</taxon>
        <taxon>Sordariomycetidae</taxon>
        <taxon>Sordariales</taxon>
        <taxon>Lasiosphaeriaceae</taxon>
        <taxon>Lasiosphaeris</taxon>
    </lineage>
</organism>
<evidence type="ECO:0000259" key="5">
    <source>
        <dbReference type="Pfam" id="PF07992"/>
    </source>
</evidence>
<proteinExistence type="inferred from homology"/>
<dbReference type="PRINTS" id="PR00368">
    <property type="entry name" value="FADPNR"/>
</dbReference>
<comment type="similarity">
    <text evidence="1">Belongs to the FAD-dependent oxidoreductase family.</text>
</comment>
<dbReference type="PANTHER" id="PTHR43735:SF3">
    <property type="entry name" value="FERROPTOSIS SUPPRESSOR PROTEIN 1"/>
    <property type="match status" value="1"/>
</dbReference>
<protein>
    <recommendedName>
        <fullName evidence="5">FAD/NAD(P)-binding domain-containing protein</fullName>
    </recommendedName>
</protein>
<evidence type="ECO:0000313" key="7">
    <source>
        <dbReference type="Proteomes" id="UP001172102"/>
    </source>
</evidence>
<dbReference type="SUPFAM" id="SSF51905">
    <property type="entry name" value="FAD/NAD(P)-binding domain"/>
    <property type="match status" value="1"/>
</dbReference>
<dbReference type="GO" id="GO:0005737">
    <property type="term" value="C:cytoplasm"/>
    <property type="evidence" value="ECO:0007669"/>
    <property type="project" value="TreeGrafter"/>
</dbReference>